<feature type="transmembrane region" description="Helical" evidence="1">
    <location>
        <begin position="68"/>
        <end position="86"/>
    </location>
</feature>
<gene>
    <name evidence="2" type="ORF">KTS45_08995</name>
</gene>
<dbReference type="Proteomes" id="UP000766550">
    <property type="component" value="Unassembled WGS sequence"/>
</dbReference>
<evidence type="ECO:0000313" key="3">
    <source>
        <dbReference type="Proteomes" id="UP000766550"/>
    </source>
</evidence>
<dbReference type="OrthoDB" id="65798at2157"/>
<keyword evidence="3" id="KW-1185">Reference proteome</keyword>
<keyword evidence="1" id="KW-0472">Membrane</keyword>
<dbReference type="Pfam" id="PF09858">
    <property type="entry name" value="DUF2085"/>
    <property type="match status" value="1"/>
</dbReference>
<keyword evidence="1" id="KW-0812">Transmembrane</keyword>
<dbReference type="InterPro" id="IPR019206">
    <property type="entry name" value="DUF2085_TM"/>
</dbReference>
<feature type="transmembrane region" description="Helical" evidence="1">
    <location>
        <begin position="39"/>
        <end position="62"/>
    </location>
</feature>
<evidence type="ECO:0000256" key="1">
    <source>
        <dbReference type="SAM" id="Phobius"/>
    </source>
</evidence>
<accession>A0A8J7Y5B7</accession>
<keyword evidence="1" id="KW-1133">Transmembrane helix</keyword>
<proteinExistence type="predicted"/>
<sequence length="145" mass="15517">MSRRRELRRGLAATAPYLLSHHAADERYRCHRLPVAGRTILVCARCSGIYPGIALGVLAFRLGVAPGAWFPVVALGPLPALVDWALTTFTGHRGRNTVRTATGGLLGLAYGLAVPWFLTTWQPRLAAVAVGYGTLALVGLRSVSE</sequence>
<dbReference type="EMBL" id="JAHQXF010000001">
    <property type="protein sequence ID" value="MBV0924337.1"/>
    <property type="molecule type" value="Genomic_DNA"/>
</dbReference>
<dbReference type="AlphaFoldDB" id="A0A8J7Y5B7"/>
<reference evidence="2 3" key="1">
    <citation type="submission" date="2021-06" db="EMBL/GenBank/DDBJ databases">
        <title>New haloarchaea isolates fom saline soil.</title>
        <authorList>
            <person name="Duran-Viseras A."/>
            <person name="Sanchez-Porro C.S."/>
            <person name="Ventosa A."/>
        </authorList>
    </citation>
    <scope>NUCLEOTIDE SEQUENCE [LARGE SCALE GENOMIC DNA]</scope>
    <source>
        <strain evidence="2 3">JCM 183640</strain>
    </source>
</reference>
<protein>
    <submittedName>
        <fullName evidence="2">DUF2085 domain-containing protein</fullName>
    </submittedName>
</protein>
<feature type="transmembrane region" description="Helical" evidence="1">
    <location>
        <begin position="98"/>
        <end position="118"/>
    </location>
</feature>
<comment type="caution">
    <text evidence="2">The sequence shown here is derived from an EMBL/GenBank/DDBJ whole genome shotgun (WGS) entry which is preliminary data.</text>
</comment>
<dbReference type="RefSeq" id="WP_162317397.1">
    <property type="nucleotide sequence ID" value="NZ_JAHQXF010000001.1"/>
</dbReference>
<feature type="transmembrane region" description="Helical" evidence="1">
    <location>
        <begin position="124"/>
        <end position="143"/>
    </location>
</feature>
<evidence type="ECO:0000313" key="2">
    <source>
        <dbReference type="EMBL" id="MBV0924337.1"/>
    </source>
</evidence>
<name>A0A8J7Y5B7_9EURY</name>
<organism evidence="2 3">
    <name type="scientific">Haloarcula limicola</name>
    <dbReference type="NCBI Taxonomy" id="1429915"/>
    <lineage>
        <taxon>Archaea</taxon>
        <taxon>Methanobacteriati</taxon>
        <taxon>Methanobacteriota</taxon>
        <taxon>Stenosarchaea group</taxon>
        <taxon>Halobacteria</taxon>
        <taxon>Halobacteriales</taxon>
        <taxon>Haloarculaceae</taxon>
        <taxon>Haloarcula</taxon>
    </lineage>
</organism>